<dbReference type="AlphaFoldDB" id="A0A1I6LRH7"/>
<sequence length="126" mass="14149">MAERVNITEMADAIQEGLLEYSHLAANTMKDCVKQASTVVKKEIKANAPVKTGQYQKSWKVSKQRETSTSLHMAVHSKNRHQLAHLLEKGHVKRGGGRVQEFPHIAPAEEKGRQKLTEGLQRGLQR</sequence>
<dbReference type="EMBL" id="FOYZ01000020">
    <property type="protein sequence ID" value="SFS05999.1"/>
    <property type="molecule type" value="Genomic_DNA"/>
</dbReference>
<evidence type="ECO:0000313" key="2">
    <source>
        <dbReference type="EMBL" id="SFS05999.1"/>
    </source>
</evidence>
<dbReference type="RefSeq" id="WP_092563862.1">
    <property type="nucleotide sequence ID" value="NZ_FOYZ01000020.1"/>
</dbReference>
<organism evidence="2 3">
    <name type="scientific">Anaeromicropila populeti</name>
    <dbReference type="NCBI Taxonomy" id="37658"/>
    <lineage>
        <taxon>Bacteria</taxon>
        <taxon>Bacillati</taxon>
        <taxon>Bacillota</taxon>
        <taxon>Clostridia</taxon>
        <taxon>Lachnospirales</taxon>
        <taxon>Lachnospiraceae</taxon>
        <taxon>Anaeromicropila</taxon>
    </lineage>
</organism>
<dbReference type="InterPro" id="IPR010064">
    <property type="entry name" value="HK97-gp10_tail"/>
</dbReference>
<evidence type="ECO:0000313" key="3">
    <source>
        <dbReference type="Proteomes" id="UP000199659"/>
    </source>
</evidence>
<dbReference type="OrthoDB" id="1696709at2"/>
<feature type="region of interest" description="Disordered" evidence="1">
    <location>
        <begin position="104"/>
        <end position="126"/>
    </location>
</feature>
<proteinExistence type="predicted"/>
<dbReference type="Proteomes" id="UP000199659">
    <property type="component" value="Unassembled WGS sequence"/>
</dbReference>
<dbReference type="STRING" id="37658.SAMN05661086_03503"/>
<reference evidence="2 3" key="1">
    <citation type="submission" date="2016-10" db="EMBL/GenBank/DDBJ databases">
        <authorList>
            <person name="de Groot N.N."/>
        </authorList>
    </citation>
    <scope>NUCLEOTIDE SEQUENCE [LARGE SCALE GENOMIC DNA]</scope>
    <source>
        <strain evidence="2 3">743A</strain>
    </source>
</reference>
<keyword evidence="3" id="KW-1185">Reference proteome</keyword>
<dbReference type="Pfam" id="PF04883">
    <property type="entry name" value="HK97-gp10_like"/>
    <property type="match status" value="1"/>
</dbReference>
<protein>
    <submittedName>
        <fullName evidence="2">Bacteriophage HK97-gp10, putative tail-component</fullName>
    </submittedName>
</protein>
<evidence type="ECO:0000256" key="1">
    <source>
        <dbReference type="SAM" id="MobiDB-lite"/>
    </source>
</evidence>
<feature type="compositionally biased region" description="Basic and acidic residues" evidence="1">
    <location>
        <begin position="107"/>
        <end position="116"/>
    </location>
</feature>
<gene>
    <name evidence="2" type="ORF">SAMN05661086_03503</name>
</gene>
<accession>A0A1I6LRH7</accession>
<name>A0A1I6LRH7_9FIRM</name>